<protein>
    <submittedName>
        <fullName evidence="3">Apolipoprotein N-acyltransferase</fullName>
        <ecNumber evidence="3">2.3.1.-</ecNumber>
    </submittedName>
</protein>
<keyword evidence="1" id="KW-0472">Membrane</keyword>
<dbReference type="GO" id="GO:0016410">
    <property type="term" value="F:N-acyltransferase activity"/>
    <property type="evidence" value="ECO:0007669"/>
    <property type="project" value="InterPro"/>
</dbReference>
<keyword evidence="3" id="KW-0808">Transferase</keyword>
<dbReference type="InterPro" id="IPR045378">
    <property type="entry name" value="LNT_N"/>
</dbReference>
<dbReference type="PANTHER" id="PTHR38686:SF1">
    <property type="entry name" value="APOLIPOPROTEIN N-ACYLTRANSFERASE"/>
    <property type="match status" value="1"/>
</dbReference>
<dbReference type="AlphaFoldDB" id="A0A4P0XYY3"/>
<feature type="transmembrane region" description="Helical" evidence="1">
    <location>
        <begin position="132"/>
        <end position="158"/>
    </location>
</feature>
<dbReference type="Pfam" id="PF20154">
    <property type="entry name" value="LNT_N"/>
    <property type="match status" value="1"/>
</dbReference>
<accession>A0A4P0XYY3</accession>
<keyword evidence="1" id="KW-1133">Transmembrane helix</keyword>
<reference evidence="3" key="1">
    <citation type="submission" date="2019-04" db="EMBL/GenBank/DDBJ databases">
        <authorList>
            <consortium name="Pathogen Informatics"/>
        </authorList>
    </citation>
    <scope>NUCLEOTIDE SEQUENCE</scope>
    <source>
        <strain evidence="3">NCTC9183</strain>
    </source>
</reference>
<keyword evidence="3" id="KW-0449">Lipoprotein</keyword>
<evidence type="ECO:0000259" key="2">
    <source>
        <dbReference type="Pfam" id="PF20154"/>
    </source>
</evidence>
<gene>
    <name evidence="3" type="primary">lnt_3</name>
    <name evidence="3" type="ORF">NCTC9183_02410</name>
</gene>
<dbReference type="EC" id="2.3.1.-" evidence="3"/>
<feature type="transmembrane region" description="Helical" evidence="1">
    <location>
        <begin position="61"/>
        <end position="86"/>
    </location>
</feature>
<dbReference type="Proteomes" id="UP000507695">
    <property type="component" value="Unassembled WGS sequence"/>
</dbReference>
<sequence length="204" mass="22433">MTSGQRLSFRLIGLQALTLNRRPLQSAGIGYFWGLGLFGTGINWVYVSIAQFGGMPGPVNVFLVVLLAAYLSLYTGLFAGLLARLWPKLTGYGWLSLPLSSGKSPEFLRGWVLTGFPWLQFGYSQIDGPLKGLAPVMGVEAINFLLMVVSGLLALALVQRNWKPLRLPRCCSPCRSRCAISSGISCCRRARPRSRWCKAISHRP</sequence>
<evidence type="ECO:0000256" key="1">
    <source>
        <dbReference type="SAM" id="Phobius"/>
    </source>
</evidence>
<feature type="domain" description="Apolipoprotein N-acyltransferase N-terminal" evidence="2">
    <location>
        <begin position="17"/>
        <end position="152"/>
    </location>
</feature>
<name>A0A4P0XYY3_KLEPN</name>
<dbReference type="EMBL" id="CABDVL010000003">
    <property type="protein sequence ID" value="VTM53261.1"/>
    <property type="molecule type" value="Genomic_DNA"/>
</dbReference>
<dbReference type="InterPro" id="IPR004563">
    <property type="entry name" value="Apolipo_AcylTrfase"/>
</dbReference>
<keyword evidence="1" id="KW-0812">Transmembrane</keyword>
<dbReference type="PANTHER" id="PTHR38686">
    <property type="entry name" value="APOLIPOPROTEIN N-ACYLTRANSFERASE"/>
    <property type="match status" value="1"/>
</dbReference>
<dbReference type="GO" id="GO:0042158">
    <property type="term" value="P:lipoprotein biosynthetic process"/>
    <property type="evidence" value="ECO:0007669"/>
    <property type="project" value="InterPro"/>
</dbReference>
<feature type="transmembrane region" description="Helical" evidence="1">
    <location>
        <begin position="29"/>
        <end position="49"/>
    </location>
</feature>
<proteinExistence type="predicted"/>
<keyword evidence="3" id="KW-0012">Acyltransferase</keyword>
<dbReference type="GO" id="GO:0016020">
    <property type="term" value="C:membrane"/>
    <property type="evidence" value="ECO:0007669"/>
    <property type="project" value="InterPro"/>
</dbReference>
<evidence type="ECO:0000313" key="3">
    <source>
        <dbReference type="EMBL" id="VTM53261.1"/>
    </source>
</evidence>
<organism evidence="3">
    <name type="scientific">Klebsiella pneumoniae</name>
    <dbReference type="NCBI Taxonomy" id="573"/>
    <lineage>
        <taxon>Bacteria</taxon>
        <taxon>Pseudomonadati</taxon>
        <taxon>Pseudomonadota</taxon>
        <taxon>Gammaproteobacteria</taxon>
        <taxon>Enterobacterales</taxon>
        <taxon>Enterobacteriaceae</taxon>
        <taxon>Klebsiella/Raoultella group</taxon>
        <taxon>Klebsiella</taxon>
        <taxon>Klebsiella pneumoniae complex</taxon>
    </lineage>
</organism>